<dbReference type="InterPro" id="IPR029058">
    <property type="entry name" value="AB_hydrolase_fold"/>
</dbReference>
<dbReference type="EMBL" id="QGLF01000006">
    <property type="protein sequence ID" value="PWR18228.1"/>
    <property type="molecule type" value="Genomic_DNA"/>
</dbReference>
<protein>
    <recommendedName>
        <fullName evidence="3">Alpha/beta hydrolase</fullName>
    </recommendedName>
</protein>
<accession>A0A317DU63</accession>
<dbReference type="SUPFAM" id="SSF53474">
    <property type="entry name" value="alpha/beta-Hydrolases"/>
    <property type="match status" value="1"/>
</dbReference>
<dbReference type="RefSeq" id="WP_109922935.1">
    <property type="nucleotide sequence ID" value="NZ_QGLF01000006.1"/>
</dbReference>
<gene>
    <name evidence="1" type="ORF">DKG75_19860</name>
</gene>
<sequence>MSEIGVSQFGNYAIRRQNAESKICVICVASIGNVGKFYDDGRPALFWEFSETIHRLGDVSAIFVQDRGRTWFNDPNGLEAMIDAIRDTLKEWKVQRVVTMGLSMGGFGALLLASRLKVDLAISIAPQTAIARDLIKGHDHRWDDLIAPVPRFPNGDLSTLNVGETEVVLMAGDLVPEDIWHIQRMPARSKSHIYMFPGAEHNLCNWLRDRGQLMPILAALIRQQRPVDTAAMLDAHRLGEFNASFHYMRAIERLAAQDLHTAWYHGEVARALRPDIEHYATWLYRLRHTLGHLVFHRFVSRGPDTVFIDPKKGWYEPESWGVWGGAEGRLDIPYPVSWTGDLKLAITLVGAVSLMRQRQTVTIVVNGKTIETVDLDTNQPRRLFVTAIPAEILSDGVLHIQLVPDSAPTPAELGLAPDARPIGFGIEGLIVAPVVPAPQHGAPVHFMDIKKTSSTPW</sequence>
<evidence type="ECO:0000313" key="1">
    <source>
        <dbReference type="EMBL" id="PWR18228.1"/>
    </source>
</evidence>
<dbReference type="OrthoDB" id="7247356at2"/>
<name>A0A317DU63_9PROT</name>
<evidence type="ECO:0008006" key="3">
    <source>
        <dbReference type="Google" id="ProtNLM"/>
    </source>
</evidence>
<reference evidence="2" key="1">
    <citation type="submission" date="2018-05" db="EMBL/GenBank/DDBJ databases">
        <title>Zavarzinia sp. HR-AS.</title>
        <authorList>
            <person name="Lee Y."/>
            <person name="Jeon C.O."/>
        </authorList>
    </citation>
    <scope>NUCLEOTIDE SEQUENCE [LARGE SCALE GENOMIC DNA]</scope>
    <source>
        <strain evidence="2">DSM 1231</strain>
    </source>
</reference>
<organism evidence="1 2">
    <name type="scientific">Zavarzinia compransoris</name>
    <dbReference type="NCBI Taxonomy" id="1264899"/>
    <lineage>
        <taxon>Bacteria</taxon>
        <taxon>Pseudomonadati</taxon>
        <taxon>Pseudomonadota</taxon>
        <taxon>Alphaproteobacteria</taxon>
        <taxon>Rhodospirillales</taxon>
        <taxon>Zavarziniaceae</taxon>
        <taxon>Zavarzinia</taxon>
    </lineage>
</organism>
<dbReference type="Gene3D" id="3.40.50.1820">
    <property type="entry name" value="alpha/beta hydrolase"/>
    <property type="match status" value="1"/>
</dbReference>
<keyword evidence="2" id="KW-1185">Reference proteome</keyword>
<dbReference type="AlphaFoldDB" id="A0A317DU63"/>
<evidence type="ECO:0000313" key="2">
    <source>
        <dbReference type="Proteomes" id="UP000246077"/>
    </source>
</evidence>
<proteinExistence type="predicted"/>
<dbReference type="Proteomes" id="UP000246077">
    <property type="component" value="Unassembled WGS sequence"/>
</dbReference>
<comment type="caution">
    <text evidence="1">The sequence shown here is derived from an EMBL/GenBank/DDBJ whole genome shotgun (WGS) entry which is preliminary data.</text>
</comment>